<evidence type="ECO:0000313" key="5">
    <source>
        <dbReference type="Proteomes" id="UP000739538"/>
    </source>
</evidence>
<dbReference type="Pfam" id="PF13860">
    <property type="entry name" value="FlgD_ig"/>
    <property type="match status" value="1"/>
</dbReference>
<feature type="signal peptide" evidence="1">
    <location>
        <begin position="1"/>
        <end position="20"/>
    </location>
</feature>
<protein>
    <submittedName>
        <fullName evidence="4">Exo-alpha-sialidase</fullName>
        <ecNumber evidence="4">3.2.1.18</ecNumber>
    </submittedName>
</protein>
<dbReference type="InterPro" id="IPR036278">
    <property type="entry name" value="Sialidase_sf"/>
</dbReference>
<dbReference type="EMBL" id="JAGQHS010000204">
    <property type="protein sequence ID" value="MCA9758729.1"/>
    <property type="molecule type" value="Genomic_DNA"/>
</dbReference>
<evidence type="ECO:0000259" key="2">
    <source>
        <dbReference type="Pfam" id="PF13088"/>
    </source>
</evidence>
<feature type="chain" id="PRO_5037808573" evidence="1">
    <location>
        <begin position="21"/>
        <end position="796"/>
    </location>
</feature>
<comment type="caution">
    <text evidence="4">The sequence shown here is derived from an EMBL/GenBank/DDBJ whole genome shotgun (WGS) entry which is preliminary data.</text>
</comment>
<dbReference type="InterPro" id="IPR025965">
    <property type="entry name" value="FlgD/Vpr_Ig-like"/>
</dbReference>
<evidence type="ECO:0000313" key="4">
    <source>
        <dbReference type="EMBL" id="MCA9758729.1"/>
    </source>
</evidence>
<dbReference type="InterPro" id="IPR011040">
    <property type="entry name" value="Sialidase"/>
</dbReference>
<proteinExistence type="predicted"/>
<dbReference type="EC" id="3.2.1.18" evidence="4"/>
<feature type="domain" description="FlgD/Vpr Ig-like" evidence="3">
    <location>
        <begin position="721"/>
        <end position="785"/>
    </location>
</feature>
<dbReference type="SUPFAM" id="SSF50939">
    <property type="entry name" value="Sialidases"/>
    <property type="match status" value="2"/>
</dbReference>
<feature type="domain" description="Sialidase" evidence="2">
    <location>
        <begin position="280"/>
        <end position="441"/>
    </location>
</feature>
<reference evidence="4" key="2">
    <citation type="journal article" date="2021" name="Microbiome">
        <title>Successional dynamics and alternative stable states in a saline activated sludge microbial community over 9 years.</title>
        <authorList>
            <person name="Wang Y."/>
            <person name="Ye J."/>
            <person name="Ju F."/>
            <person name="Liu L."/>
            <person name="Boyd J.A."/>
            <person name="Deng Y."/>
            <person name="Parks D.H."/>
            <person name="Jiang X."/>
            <person name="Yin X."/>
            <person name="Woodcroft B.J."/>
            <person name="Tyson G.W."/>
            <person name="Hugenholtz P."/>
            <person name="Polz M.F."/>
            <person name="Zhang T."/>
        </authorList>
    </citation>
    <scope>NUCLEOTIDE SEQUENCE</scope>
    <source>
        <strain evidence="4">HKST-UBA02</strain>
    </source>
</reference>
<sequence>MRPLLLAAFAVAAGSTIWLATDHSTNGATVDASSVSSGSASESVADAGSLVGQGSMSDQEQPIDLGVPEGPFDPVLAVPAGGDFRMPPPQNALVNNRAGEGSGITQSEVSIAVSGDKIVVGWNDGQGFVDGSNLTGVSYSNDRGVTWTDQGDLDGVSGVRVFGDPTIAALPNDRWLTVSLNRGNQSGIAVNIGDFSGSVPVWQNAYAYNDSNWSLDKEYLEYDEATGRLYMSYVGFPSGTTRGRLTSSTDGGQTWATPLTVNEGSSTNGYYPAVAPDGGIYVSWVQPLFSGNADMYCRYSADGGATWEAPRSLIATNAPTAGQAPQCFNRGSNITWPSLAVDRSDGPNRGRVYATYSDGGANNYDCYLKYSDDHGQTWSSAVKINDNGNTSEQFWPQITTGPDGRVTVGWYDRRNASGGNSLCDFYVTQSVDGGITWGPNRRMSDTSVAWCGVPSNIAPNFGDYIECISDDRSVFAVWSDARAGDPDVIFGRMDDYQTLATNGNFGGAAPFSANAVAYLIPNEAEIEVSPSPVNSSAEAAFVSTLFGLLATPQETQGIYHVGGKALSGQLQLSSSIGTMTGNFSLVSTSDNDIAFDFDLTSDVQATTVLPNYNMDVTLVDFSPGRVGIAGSVTMNRFGLPAIVFTVTGTVELDGAPAANLGNPHRLVQEASVTNGAALIVHTRTMVDDGVVIAVPDVALGTNPPPLAIVKQSPNPWAPGAQIKFNLTHDASNVNVSIFTPEGRMVREITNEAFRAGDHSIPFDGKDQNGNDLANGGYFLKLRANNVNAAAKLFVVR</sequence>
<name>A0A956NKG6_UNCEI</name>
<keyword evidence="4" id="KW-0326">Glycosidase</keyword>
<dbReference type="CDD" id="cd15482">
    <property type="entry name" value="Sialidase_non-viral"/>
    <property type="match status" value="1"/>
</dbReference>
<evidence type="ECO:0000256" key="1">
    <source>
        <dbReference type="SAM" id="SignalP"/>
    </source>
</evidence>
<keyword evidence="4" id="KW-0378">Hydrolase</keyword>
<accession>A0A956NKG6</accession>
<dbReference type="Proteomes" id="UP000739538">
    <property type="component" value="Unassembled WGS sequence"/>
</dbReference>
<gene>
    <name evidence="4" type="ORF">KDA27_23250</name>
</gene>
<dbReference type="Gene3D" id="2.60.40.4070">
    <property type="match status" value="1"/>
</dbReference>
<evidence type="ECO:0000259" key="3">
    <source>
        <dbReference type="Pfam" id="PF13860"/>
    </source>
</evidence>
<dbReference type="GO" id="GO:0004308">
    <property type="term" value="F:exo-alpha-sialidase activity"/>
    <property type="evidence" value="ECO:0007669"/>
    <property type="project" value="UniProtKB-EC"/>
</dbReference>
<keyword evidence="1" id="KW-0732">Signal</keyword>
<dbReference type="Pfam" id="PF13088">
    <property type="entry name" value="BNR_2"/>
    <property type="match status" value="1"/>
</dbReference>
<organism evidence="4 5">
    <name type="scientific">Eiseniibacteriota bacterium</name>
    <dbReference type="NCBI Taxonomy" id="2212470"/>
    <lineage>
        <taxon>Bacteria</taxon>
        <taxon>Candidatus Eiseniibacteriota</taxon>
    </lineage>
</organism>
<reference evidence="4" key="1">
    <citation type="submission" date="2020-04" db="EMBL/GenBank/DDBJ databases">
        <authorList>
            <person name="Zhang T."/>
        </authorList>
    </citation>
    <scope>NUCLEOTIDE SEQUENCE</scope>
    <source>
        <strain evidence="4">HKST-UBA02</strain>
    </source>
</reference>
<dbReference type="AlphaFoldDB" id="A0A956NKG6"/>
<dbReference type="Gene3D" id="2.120.10.10">
    <property type="match status" value="2"/>
</dbReference>